<feature type="chain" id="PRO_5033054052" evidence="2">
    <location>
        <begin position="26"/>
        <end position="336"/>
    </location>
</feature>
<dbReference type="Proteomes" id="UP000559404">
    <property type="component" value="Unassembled WGS sequence"/>
</dbReference>
<reference evidence="3 4" key="1">
    <citation type="submission" date="2020-07" db="EMBL/GenBank/DDBJ databases">
        <authorList>
            <person name="Li M."/>
        </authorList>
    </citation>
    <scope>NUCLEOTIDE SEQUENCE [LARGE SCALE GENOMIC DNA]</scope>
    <source>
        <strain evidence="3 4">DSM 23284</strain>
    </source>
</reference>
<reference evidence="3 4" key="2">
    <citation type="submission" date="2020-08" db="EMBL/GenBank/DDBJ databases">
        <title>Stappia taiwanensis sp. nov., isolated from a coastal thermal spring.</title>
        <authorList>
            <person name="Kampfer P."/>
        </authorList>
    </citation>
    <scope>NUCLEOTIDE SEQUENCE [LARGE SCALE GENOMIC DNA]</scope>
    <source>
        <strain evidence="3 4">DSM 23284</strain>
    </source>
</reference>
<sequence length="336" mass="36525">MASTFLKALALGVTMSIALGSAASAEKVRLRFHTFYGTEMDAFAKKMRDTVKEASGGTLRIQYFRGGELVASDQFVDAVAKGTIDIAYGVGSYWSGQVDIGNIEAGLPGAWTSAEEARALFEDKGLNTLIAEAYAEKGVTLVGRGYGSNYDILTKTPINGLDDLKTMKIRATGQMAKVLKAFDIPTVYLPAQELYIGLSTGVIDGAIYGGPVEYEQLKLHETATHYTFLNMLNPGWIETVIANPKVWDGLSEEHREILTKAIDQYAADIHAWLEEGNQKIVDAGEIFEFSTIPAEDSARLTAAAQTVWQEEAAKSERNAKAIEILVENAKAKGRLK</sequence>
<dbReference type="GO" id="GO:0055085">
    <property type="term" value="P:transmembrane transport"/>
    <property type="evidence" value="ECO:0007669"/>
    <property type="project" value="InterPro"/>
</dbReference>
<proteinExistence type="predicted"/>
<dbReference type="EMBL" id="JACEON010000007">
    <property type="protein sequence ID" value="MBA4611954.1"/>
    <property type="molecule type" value="Genomic_DNA"/>
</dbReference>
<dbReference type="InterPro" id="IPR038404">
    <property type="entry name" value="TRAP_DctP_sf"/>
</dbReference>
<dbReference type="SUPFAM" id="SSF53850">
    <property type="entry name" value="Periplasmic binding protein-like II"/>
    <property type="match status" value="1"/>
</dbReference>
<dbReference type="CDD" id="cd13683">
    <property type="entry name" value="PBP2_TRAP_DctP6_7"/>
    <property type="match status" value="1"/>
</dbReference>
<dbReference type="PANTHER" id="PTHR33376">
    <property type="match status" value="1"/>
</dbReference>
<comment type="caution">
    <text evidence="3">The sequence shown here is derived from an EMBL/GenBank/DDBJ whole genome shotgun (WGS) entry which is preliminary data.</text>
</comment>
<evidence type="ECO:0000256" key="1">
    <source>
        <dbReference type="ARBA" id="ARBA00022729"/>
    </source>
</evidence>
<evidence type="ECO:0000313" key="4">
    <source>
        <dbReference type="Proteomes" id="UP000559404"/>
    </source>
</evidence>
<name>A0A838XY46_9HYPH</name>
<dbReference type="NCBIfam" id="NF037995">
    <property type="entry name" value="TRAP_S1"/>
    <property type="match status" value="1"/>
</dbReference>
<accession>A0A838XY46</accession>
<dbReference type="AlphaFoldDB" id="A0A838XY46"/>
<dbReference type="Gene3D" id="3.40.190.170">
    <property type="entry name" value="Bacterial extracellular solute-binding protein, family 7"/>
    <property type="match status" value="1"/>
</dbReference>
<protein>
    <submittedName>
        <fullName evidence="3">TRAP transporter substrate-binding protein DctP</fullName>
    </submittedName>
</protein>
<evidence type="ECO:0000313" key="3">
    <source>
        <dbReference type="EMBL" id="MBA4611954.1"/>
    </source>
</evidence>
<keyword evidence="1 2" id="KW-0732">Signal</keyword>
<dbReference type="InterPro" id="IPR018389">
    <property type="entry name" value="DctP_fam"/>
</dbReference>
<gene>
    <name evidence="3" type="primary">dctP</name>
    <name evidence="3" type="ORF">H1W37_09845</name>
</gene>
<keyword evidence="4" id="KW-1185">Reference proteome</keyword>
<dbReference type="RefSeq" id="WP_181760142.1">
    <property type="nucleotide sequence ID" value="NZ_BMCR01000008.1"/>
</dbReference>
<dbReference type="PANTHER" id="PTHR33376:SF5">
    <property type="entry name" value="EXTRACYTOPLASMIC SOLUTE RECEPTOR PROTEIN"/>
    <property type="match status" value="1"/>
</dbReference>
<dbReference type="Pfam" id="PF03480">
    <property type="entry name" value="DctP"/>
    <property type="match status" value="1"/>
</dbReference>
<organism evidence="3 4">
    <name type="scientific">Stappia taiwanensis</name>
    <dbReference type="NCBI Taxonomy" id="992267"/>
    <lineage>
        <taxon>Bacteria</taxon>
        <taxon>Pseudomonadati</taxon>
        <taxon>Pseudomonadota</taxon>
        <taxon>Alphaproteobacteria</taxon>
        <taxon>Hyphomicrobiales</taxon>
        <taxon>Stappiaceae</taxon>
        <taxon>Stappia</taxon>
    </lineage>
</organism>
<evidence type="ECO:0000256" key="2">
    <source>
        <dbReference type="SAM" id="SignalP"/>
    </source>
</evidence>
<feature type="signal peptide" evidence="2">
    <location>
        <begin position="1"/>
        <end position="25"/>
    </location>
</feature>